<organism evidence="1 2">
    <name type="scientific">Galdieria sulphuraria</name>
    <name type="common">Red alga</name>
    <dbReference type="NCBI Taxonomy" id="130081"/>
    <lineage>
        <taxon>Eukaryota</taxon>
        <taxon>Rhodophyta</taxon>
        <taxon>Bangiophyceae</taxon>
        <taxon>Galdieriales</taxon>
        <taxon>Galdieriaceae</taxon>
        <taxon>Galdieria</taxon>
    </lineage>
</organism>
<sequence length="1015" mass="120283">MFCEDGCSTCLFLRESWDTWSFQTFKDTSSQQLQETLWQELVNIGAKVNSGNSEEFVLHLAEKYHFYLLFVEDKLRKEGIKGSNFDSHQVRKVDRRKGDQERVVRFCIDDQGNSASLSWEEYKLFAIRILGELHLCLLHHGYLSRWLIEVYRIVRILKSIQSYSHNPVGRNCETRCNVWDWMISDPEMIRRYSCYVLNRLSFIISHGMECDLSMALLSFLKTETDFVYPFQPVYNHFVGKESTTLLQKLVSEDSETIYSSGMLSSNHYSHRPKFINLEQNWDRMIYCFRKWNGEIRDGNAGILDVCVIRSIFEELLPDNIEAFTKRWLYMLFRECIHGEEQTLANIQKLGIATSLERVHHLQSRMNPSSINQRRPWQDRFEQDHSYLFRGRERFFMEMIEMADSSRWNNCLIQLLHLMIEKIIQHVDQLTTHEGSQECNVFYEEQFIVDCVLYGRLATKILAVLLTLTGPHEIRNSSHHRTLGTPKRSYGHKKNSFQRKATETTTFQRISLETTHDEADSLSYSLRNLHFDKENLSAKHTWSSKLNSIASNYWLLYTNSLTYLQSAMELLPKRFSYALSLFMLWTPYLAIASVDDIISQSPWFIQCIEWIKRLRDDFYACFLTKKMQEWNQSVDIHGWILMLTVIEEQIPLSGISSWWKPSGYSIPFTFPYIEEWLFGNSIHYINLHKSWWLDKRLFWHCLPHMKQLHHLLHNWDEVQEDLHGKSVNNHAMVRVTGRKIQPSPAVVSPKSIGRDCAENDRQHSKTCLPYNRYAEQLEPIQQLIQMVLEKKLYHLLEYLEKSQWVSKGSWWESTRSSWTKAYQVCLSMYMSKVRDLLRNLDVPLDAIYRAADETYCRTIKPWLKKQDNSPLEILQWIKENSENNLYLMQNNRKEISSHKEQEVNSLSETKEENNHIQVYQQLIEENPIATRLESFLLQQLQWITDMDTETYQKLGIYQLEQRWLQWISVLLESCSQVEGDQTSFPKLTEWLWKHLSYDTIHPMVQSSLALAISKTK</sequence>
<gene>
    <name evidence="1" type="ORF">Gasu_34580</name>
</gene>
<evidence type="ECO:0000313" key="2">
    <source>
        <dbReference type="Proteomes" id="UP000030680"/>
    </source>
</evidence>
<dbReference type="AlphaFoldDB" id="M2XZQ8"/>
<keyword evidence="2" id="KW-1185">Reference proteome</keyword>
<evidence type="ECO:0000313" key="1">
    <source>
        <dbReference type="EMBL" id="EME29064.1"/>
    </source>
</evidence>
<dbReference type="OrthoDB" id="7487at2759"/>
<dbReference type="RefSeq" id="XP_005705584.1">
    <property type="nucleotide sequence ID" value="XM_005705527.1"/>
</dbReference>
<dbReference type="Gramene" id="EME29064">
    <property type="protein sequence ID" value="EME29064"/>
    <property type="gene ID" value="Gasu_34580"/>
</dbReference>
<accession>M2XZQ8</accession>
<dbReference type="KEGG" id="gsl:Gasu_34580"/>
<dbReference type="GeneID" id="17087890"/>
<dbReference type="EMBL" id="KB454512">
    <property type="protein sequence ID" value="EME29064.1"/>
    <property type="molecule type" value="Genomic_DNA"/>
</dbReference>
<dbReference type="Proteomes" id="UP000030680">
    <property type="component" value="Unassembled WGS sequence"/>
</dbReference>
<protein>
    <submittedName>
        <fullName evidence="1">Uncharacterized protein</fullName>
    </submittedName>
</protein>
<proteinExistence type="predicted"/>
<name>M2XZQ8_GALSU</name>
<reference evidence="2" key="1">
    <citation type="journal article" date="2013" name="Science">
        <title>Gene transfer from bacteria and archaea facilitated evolution of an extremophilic eukaryote.</title>
        <authorList>
            <person name="Schonknecht G."/>
            <person name="Chen W.H."/>
            <person name="Ternes C.M."/>
            <person name="Barbier G.G."/>
            <person name="Shrestha R.P."/>
            <person name="Stanke M."/>
            <person name="Brautigam A."/>
            <person name="Baker B.J."/>
            <person name="Banfield J.F."/>
            <person name="Garavito R.M."/>
            <person name="Carr K."/>
            <person name="Wilkerson C."/>
            <person name="Rensing S.A."/>
            <person name="Gagneul D."/>
            <person name="Dickenson N.E."/>
            <person name="Oesterhelt C."/>
            <person name="Lercher M.J."/>
            <person name="Weber A.P."/>
        </authorList>
    </citation>
    <scope>NUCLEOTIDE SEQUENCE [LARGE SCALE GENOMIC DNA]</scope>
    <source>
        <strain evidence="2">074W</strain>
    </source>
</reference>